<keyword evidence="2" id="KW-0472">Membrane</keyword>
<evidence type="ECO:0000313" key="3">
    <source>
        <dbReference type="EMBL" id="KAF7759952.1"/>
    </source>
</evidence>
<evidence type="ECO:0000313" key="4">
    <source>
        <dbReference type="Proteomes" id="UP000629468"/>
    </source>
</evidence>
<feature type="compositionally biased region" description="Basic and acidic residues" evidence="1">
    <location>
        <begin position="62"/>
        <end position="73"/>
    </location>
</feature>
<dbReference type="Proteomes" id="UP000629468">
    <property type="component" value="Unassembled WGS sequence"/>
</dbReference>
<feature type="compositionally biased region" description="Acidic residues" evidence="1">
    <location>
        <begin position="74"/>
        <end position="83"/>
    </location>
</feature>
<dbReference type="EMBL" id="JABXXO010000016">
    <property type="protein sequence ID" value="KAF7759952.1"/>
    <property type="molecule type" value="Genomic_DNA"/>
</dbReference>
<feature type="region of interest" description="Disordered" evidence="1">
    <location>
        <begin position="60"/>
        <end position="95"/>
    </location>
</feature>
<keyword evidence="2" id="KW-1133">Transmembrane helix</keyword>
<reference evidence="3 4" key="1">
    <citation type="journal article" name="Sci. Rep.">
        <title>Telomere-to-telomere assembled and centromere annotated genomes of the two main subspecies of the button mushroom Agaricus bisporus reveal especially polymorphic chromosome ends.</title>
        <authorList>
            <person name="Sonnenberg A.S.M."/>
            <person name="Sedaghat-Telgerd N."/>
            <person name="Lavrijssen B."/>
            <person name="Ohm R.A."/>
            <person name="Hendrickx P.M."/>
            <person name="Scholtmeijer K."/>
            <person name="Baars J.J.P."/>
            <person name="van Peer A."/>
        </authorList>
    </citation>
    <scope>NUCLEOTIDE SEQUENCE [LARGE SCALE GENOMIC DNA]</scope>
    <source>
        <strain evidence="3 4">H119_p4</strain>
    </source>
</reference>
<name>A0A8H7BZY0_AGABI</name>
<evidence type="ECO:0000256" key="1">
    <source>
        <dbReference type="SAM" id="MobiDB-lite"/>
    </source>
</evidence>
<organism evidence="3 4">
    <name type="scientific">Agaricus bisporus var. burnettii</name>
    <dbReference type="NCBI Taxonomy" id="192524"/>
    <lineage>
        <taxon>Eukaryota</taxon>
        <taxon>Fungi</taxon>
        <taxon>Dikarya</taxon>
        <taxon>Basidiomycota</taxon>
        <taxon>Agaricomycotina</taxon>
        <taxon>Agaricomycetes</taxon>
        <taxon>Agaricomycetidae</taxon>
        <taxon>Agaricales</taxon>
        <taxon>Agaricineae</taxon>
        <taxon>Agaricaceae</taxon>
        <taxon>Agaricus</taxon>
    </lineage>
</organism>
<accession>A0A8H7BZY0</accession>
<dbReference type="AlphaFoldDB" id="A0A8H7BZY0"/>
<evidence type="ECO:0000256" key="2">
    <source>
        <dbReference type="SAM" id="Phobius"/>
    </source>
</evidence>
<gene>
    <name evidence="3" type="ORF">Agabi119p4_11647</name>
</gene>
<sequence length="157" mass="17574">MAPGQPKEEPKPQPIGYMPMVVLFTTCVLCALFILWRRADGLRQVVAHKLKAITRQEGGIRLSEDDGPPAREFLEDDDDEDNEVLPGNNSDDEPLAHHIQLEPQKGNTFAYSIYWARNLDIWTLSIPFIQLLYTSTMSSNCFSTAPQLPSSTNAGQL</sequence>
<feature type="transmembrane region" description="Helical" evidence="2">
    <location>
        <begin position="15"/>
        <end position="36"/>
    </location>
</feature>
<proteinExistence type="predicted"/>
<protein>
    <submittedName>
        <fullName evidence="3">Uncharacterized protein</fullName>
    </submittedName>
</protein>
<keyword evidence="2" id="KW-0812">Transmembrane</keyword>
<comment type="caution">
    <text evidence="3">The sequence shown here is derived from an EMBL/GenBank/DDBJ whole genome shotgun (WGS) entry which is preliminary data.</text>
</comment>